<evidence type="ECO:0000313" key="1">
    <source>
        <dbReference type="EMBL" id="AMB49144.1"/>
    </source>
</evidence>
<protein>
    <submittedName>
        <fullName evidence="1">Ycf41</fullName>
    </submittedName>
</protein>
<name>A0A125QZS1_9PHAE</name>
<sequence length="93" mass="11137">MNHAFFIVKVVKPPIHLMFKDYETIEIKVEFPARRQKNSKNDIILLLWGDHREDFLKYYKVQDYLLIEGIVTSNVNNKKINITVKKLYPFLLV</sequence>
<dbReference type="AlphaFoldDB" id="A0A125QZS1"/>
<dbReference type="EMBL" id="KU500638">
    <property type="protein sequence ID" value="AMB49144.1"/>
    <property type="molecule type" value="Genomic_DNA"/>
</dbReference>
<keyword evidence="1" id="KW-0934">Plastid</keyword>
<geneLocation type="plastid" evidence="1"/>
<dbReference type="GeneID" id="26830959"/>
<reference evidence="1" key="1">
    <citation type="submission" date="2016-01" db="EMBL/GenBank/DDBJ databases">
        <title>The complete plastid genome of Sargassum thunbergii (Fucales, Phaeophyceae).</title>
        <authorList>
            <person name="Yang J.H."/>
        </authorList>
    </citation>
    <scope>NUCLEOTIDE SEQUENCE</scope>
</reference>
<proteinExistence type="predicted"/>
<organism evidence="1">
    <name type="scientific">Sargassum thunbergii</name>
    <dbReference type="NCBI Taxonomy" id="127542"/>
    <lineage>
        <taxon>Eukaryota</taxon>
        <taxon>Sar</taxon>
        <taxon>Stramenopiles</taxon>
        <taxon>Ochrophyta</taxon>
        <taxon>PX clade</taxon>
        <taxon>Phaeophyceae</taxon>
        <taxon>Fucales</taxon>
        <taxon>Sargassaceae</taxon>
        <taxon>Sargassum</taxon>
    </lineage>
</organism>
<gene>
    <name evidence="1" type="primary">ycf41</name>
</gene>
<accession>A0A125QZS1</accession>
<dbReference type="RefSeq" id="YP_009227394.1">
    <property type="nucleotide sequence ID" value="NC_029134.1"/>
</dbReference>